<keyword evidence="2" id="KW-0732">Signal</keyword>
<dbReference type="OrthoDB" id="48610at2759"/>
<reference evidence="3" key="1">
    <citation type="submission" date="2020-06" db="EMBL/GenBank/DDBJ databases">
        <authorList>
            <consortium name="Plant Systems Biology data submission"/>
        </authorList>
    </citation>
    <scope>NUCLEOTIDE SEQUENCE</scope>
    <source>
        <strain evidence="3">D6</strain>
    </source>
</reference>
<feature type="compositionally biased region" description="Low complexity" evidence="1">
    <location>
        <begin position="512"/>
        <end position="531"/>
    </location>
</feature>
<keyword evidence="4" id="KW-1185">Reference proteome</keyword>
<feature type="compositionally biased region" description="Low complexity" evidence="1">
    <location>
        <begin position="400"/>
        <end position="418"/>
    </location>
</feature>
<dbReference type="EMBL" id="CAICTM010000865">
    <property type="protein sequence ID" value="CAB9517585.1"/>
    <property type="molecule type" value="Genomic_DNA"/>
</dbReference>
<feature type="compositionally biased region" description="Basic and acidic residues" evidence="1">
    <location>
        <begin position="272"/>
        <end position="283"/>
    </location>
</feature>
<evidence type="ECO:0000256" key="1">
    <source>
        <dbReference type="SAM" id="MobiDB-lite"/>
    </source>
</evidence>
<protein>
    <submittedName>
        <fullName evidence="3">Uncharacterized protein</fullName>
    </submittedName>
</protein>
<dbReference type="AlphaFoldDB" id="A0A9N8HM42"/>
<evidence type="ECO:0000313" key="3">
    <source>
        <dbReference type="EMBL" id="CAB9517585.1"/>
    </source>
</evidence>
<proteinExistence type="predicted"/>
<feature type="chain" id="PRO_5040147400" evidence="2">
    <location>
        <begin position="17"/>
        <end position="696"/>
    </location>
</feature>
<comment type="caution">
    <text evidence="3">The sequence shown here is derived from an EMBL/GenBank/DDBJ whole genome shotgun (WGS) entry which is preliminary data.</text>
</comment>
<name>A0A9N8HM42_9STRA</name>
<feature type="region of interest" description="Disordered" evidence="1">
    <location>
        <begin position="381"/>
        <end position="696"/>
    </location>
</feature>
<gene>
    <name evidence="3" type="ORF">SEMRO_866_G213080.1</name>
</gene>
<organism evidence="3 4">
    <name type="scientific">Seminavis robusta</name>
    <dbReference type="NCBI Taxonomy" id="568900"/>
    <lineage>
        <taxon>Eukaryota</taxon>
        <taxon>Sar</taxon>
        <taxon>Stramenopiles</taxon>
        <taxon>Ochrophyta</taxon>
        <taxon>Bacillariophyta</taxon>
        <taxon>Bacillariophyceae</taxon>
        <taxon>Bacillariophycidae</taxon>
        <taxon>Naviculales</taxon>
        <taxon>Naviculaceae</taxon>
        <taxon>Seminavis</taxon>
    </lineage>
</organism>
<feature type="signal peptide" evidence="2">
    <location>
        <begin position="1"/>
        <end position="16"/>
    </location>
</feature>
<dbReference type="Proteomes" id="UP001153069">
    <property type="component" value="Unassembled WGS sequence"/>
</dbReference>
<sequence>MILPTLLLLLLHLATAAKDNDYYFPGFVNPNTDNKMYWKDSINVLQDLDQFESLYVRYHHCVWSKYGTRYGTGQNYDEQDGDEDDADADNGCGGWGGENYWYMGRTQCFKANVAYSLYGVLKGEQAKSKRGSFCHGDSYINSFFSTFGVESFAGPMGVGVDTANSYCASTNSNGNYNANSGDGDDAGYDDAKADDDYVGDDYTFYHFDEYTSSGTGCAANGNFVKDSYNGAFCQGSKYNTTLDQLKEFNEALQAVECTQIYSFSGGGQNDDDDKRRDRRRTNEDENYDFAYMNPIQVLSYSKSCSLSQYPNDCPDPHGKKATYGKNIQRALAYKTGNMRDWGAQTLKVFSWIFLAGALTLGAMANFIHPGERRSKIRAKLGKKMRKIGRLGKKKRSKNKALTSSGSGDTTDTSLSGATNDRSPKRSSPRRLGRFLSMFKKEDSTPETAENDSTEVSLGNYELSTGYFLRGKPSDDEEIEGGNGTAPPSPPRTLGSFSYWGDTGMEAPKSLDDASFTASDRASDRASATASDRASDRASDKSSPSNGPETLTVLAVEEPASKKKRGSFLGKLGKSFKNKESTTNAPKDVKGSIVRSLSFRKRESTPKSPGTSRKGILRSFSLGGKKKQTANQEPDEEPVELTPANSAILPPPTIQKTFTDAVQIILPNGQQQQEEQPPSDAKPAEEDSKLQDSLYSL</sequence>
<evidence type="ECO:0000313" key="4">
    <source>
        <dbReference type="Proteomes" id="UP001153069"/>
    </source>
</evidence>
<evidence type="ECO:0000256" key="2">
    <source>
        <dbReference type="SAM" id="SignalP"/>
    </source>
</evidence>
<feature type="compositionally biased region" description="Basic residues" evidence="1">
    <location>
        <begin position="381"/>
        <end position="398"/>
    </location>
</feature>
<feature type="region of interest" description="Disordered" evidence="1">
    <location>
        <begin position="265"/>
        <end position="285"/>
    </location>
</feature>
<accession>A0A9N8HM42</accession>